<dbReference type="Gene3D" id="3.90.110.10">
    <property type="entry name" value="Lactate dehydrogenase/glycoside hydrolase, family 4, C-terminal"/>
    <property type="match status" value="1"/>
</dbReference>
<dbReference type="Proteomes" id="UP000230750">
    <property type="component" value="Unassembled WGS sequence"/>
</dbReference>
<dbReference type="InterPro" id="IPR036291">
    <property type="entry name" value="NAD(P)-bd_dom_sf"/>
</dbReference>
<comment type="similarity">
    <text evidence="1">Belongs to the LDH/MDH superfamily. MDH type 2 family.</text>
</comment>
<dbReference type="EMBL" id="MRZV01000063">
    <property type="protein sequence ID" value="PIK60210.1"/>
    <property type="molecule type" value="Genomic_DNA"/>
</dbReference>
<dbReference type="Gene3D" id="3.40.50.720">
    <property type="entry name" value="NAD(P)-binding Rossmann-like Domain"/>
    <property type="match status" value="1"/>
</dbReference>
<keyword evidence="2" id="KW-0560">Oxidoreductase</keyword>
<evidence type="ECO:0000256" key="1">
    <source>
        <dbReference type="ARBA" id="ARBA00009613"/>
    </source>
</evidence>
<sequence>MLHEIVSGDVIGRDTELNIHLLVEAEEIGVAEGVSLEAMDMASPLLREISVTADPNEAMNRASLIIVMDDLGQNENEPWEDWIRRCGTAYTNYGTIIHNWASSDCKVVVAGSGPLNLGAYLIQREASNILRQNVIVPSRLPENRAKSAIARRINVNSSGIVDIIMWGNCGGSSHLDLSKGRVHGCEGAIWGPPSYSQTHQRYGPR</sequence>
<dbReference type="GO" id="GO:0016615">
    <property type="term" value="F:malate dehydrogenase activity"/>
    <property type="evidence" value="ECO:0007669"/>
    <property type="project" value="InterPro"/>
</dbReference>
<keyword evidence="4" id="KW-1185">Reference proteome</keyword>
<dbReference type="SUPFAM" id="SSF56327">
    <property type="entry name" value="LDH C-terminal domain-like"/>
    <property type="match status" value="1"/>
</dbReference>
<organism evidence="3 4">
    <name type="scientific">Stichopus japonicus</name>
    <name type="common">Sea cucumber</name>
    <dbReference type="NCBI Taxonomy" id="307972"/>
    <lineage>
        <taxon>Eukaryota</taxon>
        <taxon>Metazoa</taxon>
        <taxon>Echinodermata</taxon>
        <taxon>Eleutherozoa</taxon>
        <taxon>Echinozoa</taxon>
        <taxon>Holothuroidea</taxon>
        <taxon>Aspidochirotacea</taxon>
        <taxon>Aspidochirotida</taxon>
        <taxon>Stichopodidae</taxon>
        <taxon>Apostichopus</taxon>
    </lineage>
</organism>
<dbReference type="PANTHER" id="PTHR23382">
    <property type="entry name" value="MALATE DEHYDROGENASE"/>
    <property type="match status" value="1"/>
</dbReference>
<protein>
    <submittedName>
        <fullName evidence="3">Putative malate dehydrogenase 1B</fullName>
    </submittedName>
</protein>
<dbReference type="STRING" id="307972.A0A2G8LJ52"/>
<proteinExistence type="inferred from homology"/>
<gene>
    <name evidence="3" type="ORF">BSL78_02837</name>
</gene>
<dbReference type="InterPro" id="IPR015955">
    <property type="entry name" value="Lactate_DH/Glyco_Ohase_4_C"/>
</dbReference>
<dbReference type="GO" id="GO:0006108">
    <property type="term" value="P:malate metabolic process"/>
    <property type="evidence" value="ECO:0007669"/>
    <property type="project" value="InterPro"/>
</dbReference>
<accession>A0A2G8LJ52</accession>
<dbReference type="AlphaFoldDB" id="A0A2G8LJ52"/>
<name>A0A2G8LJ52_STIJA</name>
<reference evidence="3 4" key="1">
    <citation type="journal article" date="2017" name="PLoS Biol.">
        <title>The sea cucumber genome provides insights into morphological evolution and visceral regeneration.</title>
        <authorList>
            <person name="Zhang X."/>
            <person name="Sun L."/>
            <person name="Yuan J."/>
            <person name="Sun Y."/>
            <person name="Gao Y."/>
            <person name="Zhang L."/>
            <person name="Li S."/>
            <person name="Dai H."/>
            <person name="Hamel J.F."/>
            <person name="Liu C."/>
            <person name="Yu Y."/>
            <person name="Liu S."/>
            <person name="Lin W."/>
            <person name="Guo K."/>
            <person name="Jin S."/>
            <person name="Xu P."/>
            <person name="Storey K.B."/>
            <person name="Huan P."/>
            <person name="Zhang T."/>
            <person name="Zhou Y."/>
            <person name="Zhang J."/>
            <person name="Lin C."/>
            <person name="Li X."/>
            <person name="Xing L."/>
            <person name="Huo D."/>
            <person name="Sun M."/>
            <person name="Wang L."/>
            <person name="Mercier A."/>
            <person name="Li F."/>
            <person name="Yang H."/>
            <person name="Xiang J."/>
        </authorList>
    </citation>
    <scope>NUCLEOTIDE SEQUENCE [LARGE SCALE GENOMIC DNA]</scope>
    <source>
        <strain evidence="3">Shaxun</strain>
        <tissue evidence="3">Muscle</tissue>
    </source>
</reference>
<dbReference type="InterPro" id="IPR010945">
    <property type="entry name" value="Malate_DH_type2"/>
</dbReference>
<evidence type="ECO:0000313" key="3">
    <source>
        <dbReference type="EMBL" id="PIK60210.1"/>
    </source>
</evidence>
<evidence type="ECO:0000313" key="4">
    <source>
        <dbReference type="Proteomes" id="UP000230750"/>
    </source>
</evidence>
<dbReference type="GO" id="GO:0016616">
    <property type="term" value="F:oxidoreductase activity, acting on the CH-OH group of donors, NAD or NADP as acceptor"/>
    <property type="evidence" value="ECO:0007669"/>
    <property type="project" value="InterPro"/>
</dbReference>
<comment type="caution">
    <text evidence="3">The sequence shown here is derived from an EMBL/GenBank/DDBJ whole genome shotgun (WGS) entry which is preliminary data.</text>
</comment>
<evidence type="ECO:0000256" key="2">
    <source>
        <dbReference type="ARBA" id="ARBA00023002"/>
    </source>
</evidence>
<dbReference type="SUPFAM" id="SSF51735">
    <property type="entry name" value="NAD(P)-binding Rossmann-fold domains"/>
    <property type="match status" value="1"/>
</dbReference>
<dbReference type="OrthoDB" id="1510206at2759"/>